<dbReference type="EMBL" id="FWXS01000010">
    <property type="protein sequence ID" value="SMC83989.1"/>
    <property type="molecule type" value="Genomic_DNA"/>
</dbReference>
<sequence>MENKKALSFVFIIIAIILGAALWKQFDFENLRFEKPALAAIYFITFAVSISLLVRDYKNRSKN</sequence>
<feature type="transmembrane region" description="Helical" evidence="1">
    <location>
        <begin position="37"/>
        <end position="54"/>
    </location>
</feature>
<evidence type="ECO:0008006" key="4">
    <source>
        <dbReference type="Google" id="ProtNLM"/>
    </source>
</evidence>
<keyword evidence="1" id="KW-0472">Membrane</keyword>
<evidence type="ECO:0000313" key="3">
    <source>
        <dbReference type="Proteomes" id="UP000192393"/>
    </source>
</evidence>
<keyword evidence="1" id="KW-1133">Transmembrane helix</keyword>
<keyword evidence="3" id="KW-1185">Reference proteome</keyword>
<dbReference type="OrthoDB" id="966098at2"/>
<name>A0A1W2CFQ1_9FLAO</name>
<dbReference type="Proteomes" id="UP000192393">
    <property type="component" value="Unassembled WGS sequence"/>
</dbReference>
<keyword evidence="1" id="KW-0812">Transmembrane</keyword>
<dbReference type="RefSeq" id="WP_084018344.1">
    <property type="nucleotide sequence ID" value="NZ_FWXS01000010.1"/>
</dbReference>
<accession>A0A1W2CFQ1</accession>
<gene>
    <name evidence="2" type="ORF">SAMN06296427_11027</name>
</gene>
<evidence type="ECO:0000313" key="2">
    <source>
        <dbReference type="EMBL" id="SMC83989.1"/>
    </source>
</evidence>
<proteinExistence type="predicted"/>
<protein>
    <recommendedName>
        <fullName evidence="4">ATP synthase F0 sector subunit C</fullName>
    </recommendedName>
</protein>
<dbReference type="STRING" id="1434700.SAMN06296427_11027"/>
<reference evidence="2 3" key="1">
    <citation type="submission" date="2017-04" db="EMBL/GenBank/DDBJ databases">
        <authorList>
            <person name="Afonso C.L."/>
            <person name="Miller P.J."/>
            <person name="Scott M.A."/>
            <person name="Spackman E."/>
            <person name="Goraichik I."/>
            <person name="Dimitrov K.M."/>
            <person name="Suarez D.L."/>
            <person name="Swayne D.E."/>
        </authorList>
    </citation>
    <scope>NUCLEOTIDE SEQUENCE [LARGE SCALE GENOMIC DNA]</scope>
    <source>
        <strain evidence="2 3">CGMCC 1.12708</strain>
    </source>
</reference>
<dbReference type="AlphaFoldDB" id="A0A1W2CFQ1"/>
<feature type="transmembrane region" description="Helical" evidence="1">
    <location>
        <begin position="7"/>
        <end position="25"/>
    </location>
</feature>
<organism evidence="2 3">
    <name type="scientific">Moheibacter sediminis</name>
    <dbReference type="NCBI Taxonomy" id="1434700"/>
    <lineage>
        <taxon>Bacteria</taxon>
        <taxon>Pseudomonadati</taxon>
        <taxon>Bacteroidota</taxon>
        <taxon>Flavobacteriia</taxon>
        <taxon>Flavobacteriales</taxon>
        <taxon>Weeksellaceae</taxon>
        <taxon>Moheibacter</taxon>
    </lineage>
</organism>
<evidence type="ECO:0000256" key="1">
    <source>
        <dbReference type="SAM" id="Phobius"/>
    </source>
</evidence>